<accession>A0A8J3CVK6</accession>
<dbReference type="EMBL" id="BMYF01000008">
    <property type="protein sequence ID" value="GHB35050.1"/>
    <property type="molecule type" value="Genomic_DNA"/>
</dbReference>
<keyword evidence="1" id="KW-1133">Transmembrane helix</keyword>
<dbReference type="RefSeq" id="WP_189580322.1">
    <property type="nucleotide sequence ID" value="NZ_BMYF01000008.1"/>
</dbReference>
<dbReference type="Proteomes" id="UP000642809">
    <property type="component" value="Unassembled WGS sequence"/>
</dbReference>
<reference evidence="2" key="1">
    <citation type="journal article" date="2014" name="Int. J. Syst. Evol. Microbiol.">
        <title>Complete genome sequence of Corynebacterium casei LMG S-19264T (=DSM 44701T), isolated from a smear-ripened cheese.</title>
        <authorList>
            <consortium name="US DOE Joint Genome Institute (JGI-PGF)"/>
            <person name="Walter F."/>
            <person name="Albersmeier A."/>
            <person name="Kalinowski J."/>
            <person name="Ruckert C."/>
        </authorList>
    </citation>
    <scope>NUCLEOTIDE SEQUENCE</scope>
    <source>
        <strain evidence="2">KCTC 23224</strain>
    </source>
</reference>
<keyword evidence="3" id="KW-1185">Reference proteome</keyword>
<organism evidence="2 3">
    <name type="scientific">Mongoliitalea lutea</name>
    <dbReference type="NCBI Taxonomy" id="849756"/>
    <lineage>
        <taxon>Bacteria</taxon>
        <taxon>Pseudomonadati</taxon>
        <taxon>Bacteroidota</taxon>
        <taxon>Cytophagia</taxon>
        <taxon>Cytophagales</taxon>
        <taxon>Cyclobacteriaceae</taxon>
        <taxon>Mongoliitalea</taxon>
    </lineage>
</organism>
<reference evidence="2" key="2">
    <citation type="submission" date="2020-09" db="EMBL/GenBank/DDBJ databases">
        <authorList>
            <person name="Sun Q."/>
            <person name="Kim S."/>
        </authorList>
    </citation>
    <scope>NUCLEOTIDE SEQUENCE</scope>
    <source>
        <strain evidence="2">KCTC 23224</strain>
    </source>
</reference>
<sequence length="189" mass="19939">MENLRKKNQVLDKDKGASEKRILTGMFRDRESTERAYNTLNEKGYSKEEINLIMSKETRKKDYSDTSTEETEIGTKAAEHAGKGSAIGGTVGAIVGVIAAIGTSVVIPGLGFIIAGPLAAGFVGAGAGGIAGGVIGALVGSGIPEARAKLYESGVKEGNVVITVTPKNEEDAKYLENNWKTNQGEEVHW</sequence>
<evidence type="ECO:0008006" key="4">
    <source>
        <dbReference type="Google" id="ProtNLM"/>
    </source>
</evidence>
<gene>
    <name evidence="2" type="ORF">GCM10008106_15530</name>
</gene>
<feature type="transmembrane region" description="Helical" evidence="1">
    <location>
        <begin position="86"/>
        <end position="107"/>
    </location>
</feature>
<evidence type="ECO:0000256" key="1">
    <source>
        <dbReference type="SAM" id="Phobius"/>
    </source>
</evidence>
<evidence type="ECO:0000313" key="2">
    <source>
        <dbReference type="EMBL" id="GHB35050.1"/>
    </source>
</evidence>
<keyword evidence="1" id="KW-0472">Membrane</keyword>
<evidence type="ECO:0000313" key="3">
    <source>
        <dbReference type="Proteomes" id="UP000642809"/>
    </source>
</evidence>
<dbReference type="AlphaFoldDB" id="A0A8J3CVK6"/>
<keyword evidence="1" id="KW-0812">Transmembrane</keyword>
<dbReference type="InterPro" id="IPR052948">
    <property type="entry name" value="Low_temp-induced_all0457"/>
</dbReference>
<comment type="caution">
    <text evidence="2">The sequence shown here is derived from an EMBL/GenBank/DDBJ whole genome shotgun (WGS) entry which is preliminary data.</text>
</comment>
<protein>
    <recommendedName>
        <fullName evidence="4">General stress protein 17M-like domain-containing protein</fullName>
    </recommendedName>
</protein>
<name>A0A8J3CVK6_9BACT</name>
<feature type="transmembrane region" description="Helical" evidence="1">
    <location>
        <begin position="113"/>
        <end position="139"/>
    </location>
</feature>
<dbReference type="PANTHER" id="PTHR36109">
    <property type="entry name" value="MEMBRANE PROTEIN-RELATED"/>
    <property type="match status" value="1"/>
</dbReference>
<proteinExistence type="predicted"/>
<dbReference type="PANTHER" id="PTHR36109:SF2">
    <property type="entry name" value="MEMBRANE PROTEIN"/>
    <property type="match status" value="1"/>
</dbReference>